<proteinExistence type="inferred from homology"/>
<keyword evidence="3" id="KW-0436">Ligase</keyword>
<evidence type="ECO:0000256" key="2">
    <source>
        <dbReference type="ARBA" id="ARBA00012815"/>
    </source>
</evidence>
<dbReference type="InterPro" id="IPR041715">
    <property type="entry name" value="HisRS-like_core"/>
</dbReference>
<evidence type="ECO:0000256" key="9">
    <source>
        <dbReference type="ARBA" id="ARBA00047639"/>
    </source>
</evidence>
<dbReference type="Pfam" id="PF13393">
    <property type="entry name" value="tRNA-synt_His"/>
    <property type="match status" value="2"/>
</dbReference>
<keyword evidence="4" id="KW-0547">Nucleotide-binding</keyword>
<evidence type="ECO:0000259" key="10">
    <source>
        <dbReference type="PROSITE" id="PS50862"/>
    </source>
</evidence>
<dbReference type="InterPro" id="IPR004516">
    <property type="entry name" value="HisRS/HisZ"/>
</dbReference>
<evidence type="ECO:0000256" key="1">
    <source>
        <dbReference type="ARBA" id="ARBA00008226"/>
    </source>
</evidence>
<dbReference type="NCBIfam" id="TIGR00442">
    <property type="entry name" value="hisS"/>
    <property type="match status" value="1"/>
</dbReference>
<dbReference type="InterPro" id="IPR045864">
    <property type="entry name" value="aa-tRNA-synth_II/BPL/LPL"/>
</dbReference>
<name>A0A381X1F4_9ZZZZ</name>
<dbReference type="InterPro" id="IPR036621">
    <property type="entry name" value="Anticodon-bd_dom_sf"/>
</dbReference>
<evidence type="ECO:0000256" key="6">
    <source>
        <dbReference type="ARBA" id="ARBA00022917"/>
    </source>
</evidence>
<comment type="similarity">
    <text evidence="1">Belongs to the class-II aminoacyl-tRNA synthetase family.</text>
</comment>
<dbReference type="CDD" id="cd00773">
    <property type="entry name" value="HisRS-like_core"/>
    <property type="match status" value="1"/>
</dbReference>
<dbReference type="InterPro" id="IPR033656">
    <property type="entry name" value="HisRS_anticodon"/>
</dbReference>
<dbReference type="AlphaFoldDB" id="A0A381X1F4"/>
<evidence type="ECO:0000256" key="3">
    <source>
        <dbReference type="ARBA" id="ARBA00022598"/>
    </source>
</evidence>
<evidence type="ECO:0000256" key="4">
    <source>
        <dbReference type="ARBA" id="ARBA00022741"/>
    </source>
</evidence>
<sequence>MIGGKEDYNVYKVPRGTKDILPDEQRYWRLIEKEASDLARLYGFSRLDTPVFETSSLFHRTVGEHTDLIGKETYDFQDRGNDMLTLRPEGTAPICRAYIEHGMHSMPQPVRLFYFCPVFRYDRPQAGRFREHHQFGVEIIGESDATVDAEVIHLGWTLLSNLGLKNLKLSINSIGDYEERKAYVIALRDYYGQHVDSLCRDCKYRLEKNPLRLLDCKKDVCQPFQNDAPPSTAYLGKDSGSHWGELTGYLEALGVNCTIDHRLVRGLDYYTRTVFEIQPGIEGAQSTLLGGGRYDGLIEQLGGKPTPGVGFASGMERLIINMRRDNVLVSEPCGPTYLIATINDTGTKEAMKLASQLRSMGVGVLIGSRGRSLRSQMRNAHSLTIPSVIILGEDEISKGTVIIRNMVSGEQEELPVEKFLRERND</sequence>
<dbReference type="PANTHER" id="PTHR43707">
    <property type="entry name" value="HISTIDYL-TRNA SYNTHETASE"/>
    <property type="match status" value="1"/>
</dbReference>
<reference evidence="11" key="1">
    <citation type="submission" date="2018-05" db="EMBL/GenBank/DDBJ databases">
        <authorList>
            <person name="Lanie J.A."/>
            <person name="Ng W.-L."/>
            <person name="Kazmierczak K.M."/>
            <person name="Andrzejewski T.M."/>
            <person name="Davidsen T.M."/>
            <person name="Wayne K.J."/>
            <person name="Tettelin H."/>
            <person name="Glass J.I."/>
            <person name="Rusch D."/>
            <person name="Podicherti R."/>
            <person name="Tsui H.-C.T."/>
            <person name="Winkler M.E."/>
        </authorList>
    </citation>
    <scope>NUCLEOTIDE SEQUENCE</scope>
</reference>
<dbReference type="EC" id="6.1.1.21" evidence="2"/>
<dbReference type="SUPFAM" id="SSF55681">
    <property type="entry name" value="Class II aaRS and biotin synthetases"/>
    <property type="match status" value="1"/>
</dbReference>
<evidence type="ECO:0000256" key="8">
    <source>
        <dbReference type="ARBA" id="ARBA00030619"/>
    </source>
</evidence>
<dbReference type="GO" id="GO:0005524">
    <property type="term" value="F:ATP binding"/>
    <property type="evidence" value="ECO:0007669"/>
    <property type="project" value="UniProtKB-KW"/>
</dbReference>
<dbReference type="PANTHER" id="PTHR43707:SF1">
    <property type="entry name" value="HISTIDINE--TRNA LIGASE, MITOCHONDRIAL-RELATED"/>
    <property type="match status" value="1"/>
</dbReference>
<evidence type="ECO:0000256" key="5">
    <source>
        <dbReference type="ARBA" id="ARBA00022840"/>
    </source>
</evidence>
<keyword evidence="6" id="KW-0648">Protein biosynthesis</keyword>
<dbReference type="GO" id="GO:0004821">
    <property type="term" value="F:histidine-tRNA ligase activity"/>
    <property type="evidence" value="ECO:0007669"/>
    <property type="project" value="UniProtKB-EC"/>
</dbReference>
<dbReference type="InterPro" id="IPR015807">
    <property type="entry name" value="His-tRNA-ligase"/>
</dbReference>
<dbReference type="GO" id="GO:0005737">
    <property type="term" value="C:cytoplasm"/>
    <property type="evidence" value="ECO:0007669"/>
    <property type="project" value="InterPro"/>
</dbReference>
<dbReference type="InterPro" id="IPR004154">
    <property type="entry name" value="Anticodon-bd"/>
</dbReference>
<organism evidence="11">
    <name type="scientific">marine metagenome</name>
    <dbReference type="NCBI Taxonomy" id="408172"/>
    <lineage>
        <taxon>unclassified sequences</taxon>
        <taxon>metagenomes</taxon>
        <taxon>ecological metagenomes</taxon>
    </lineage>
</organism>
<dbReference type="Pfam" id="PF03129">
    <property type="entry name" value="HGTP_anticodon"/>
    <property type="match status" value="1"/>
</dbReference>
<comment type="catalytic activity">
    <reaction evidence="9">
        <text>tRNA(His) + L-histidine + ATP = L-histidyl-tRNA(His) + AMP + diphosphate + H(+)</text>
        <dbReference type="Rhea" id="RHEA:17313"/>
        <dbReference type="Rhea" id="RHEA-COMP:9665"/>
        <dbReference type="Rhea" id="RHEA-COMP:9689"/>
        <dbReference type="ChEBI" id="CHEBI:15378"/>
        <dbReference type="ChEBI" id="CHEBI:30616"/>
        <dbReference type="ChEBI" id="CHEBI:33019"/>
        <dbReference type="ChEBI" id="CHEBI:57595"/>
        <dbReference type="ChEBI" id="CHEBI:78442"/>
        <dbReference type="ChEBI" id="CHEBI:78527"/>
        <dbReference type="ChEBI" id="CHEBI:456215"/>
        <dbReference type="EC" id="6.1.1.21"/>
    </reaction>
</comment>
<evidence type="ECO:0000256" key="7">
    <source>
        <dbReference type="ARBA" id="ARBA00023146"/>
    </source>
</evidence>
<dbReference type="PROSITE" id="PS50862">
    <property type="entry name" value="AA_TRNA_LIGASE_II"/>
    <property type="match status" value="1"/>
</dbReference>
<keyword evidence="7" id="KW-0030">Aminoacyl-tRNA synthetase</keyword>
<gene>
    <name evidence="11" type="ORF">METZ01_LOCUS110861</name>
</gene>
<dbReference type="CDD" id="cd00859">
    <property type="entry name" value="HisRS_anticodon"/>
    <property type="match status" value="1"/>
</dbReference>
<dbReference type="Gene3D" id="3.30.930.10">
    <property type="entry name" value="Bira Bifunctional Protein, Domain 2"/>
    <property type="match status" value="1"/>
</dbReference>
<dbReference type="SUPFAM" id="SSF52954">
    <property type="entry name" value="Class II aaRS ABD-related"/>
    <property type="match status" value="1"/>
</dbReference>
<accession>A0A381X1F4</accession>
<dbReference type="PIRSF" id="PIRSF001549">
    <property type="entry name" value="His-tRNA_synth"/>
    <property type="match status" value="1"/>
</dbReference>
<dbReference type="HAMAP" id="MF_00127">
    <property type="entry name" value="His_tRNA_synth"/>
    <property type="match status" value="1"/>
</dbReference>
<dbReference type="EMBL" id="UINC01013423">
    <property type="protein sequence ID" value="SVA58007.1"/>
    <property type="molecule type" value="Genomic_DNA"/>
</dbReference>
<keyword evidence="5" id="KW-0067">ATP-binding</keyword>
<dbReference type="Gene3D" id="3.40.50.800">
    <property type="entry name" value="Anticodon-binding domain"/>
    <property type="match status" value="1"/>
</dbReference>
<protein>
    <recommendedName>
        <fullName evidence="2">histidine--tRNA ligase</fullName>
        <ecNumber evidence="2">6.1.1.21</ecNumber>
    </recommendedName>
    <alternativeName>
        <fullName evidence="8">Histidyl-tRNA synthetase</fullName>
    </alternativeName>
</protein>
<feature type="domain" description="Aminoacyl-transfer RNA synthetases class-II family profile" evidence="10">
    <location>
        <begin position="15"/>
        <end position="332"/>
    </location>
</feature>
<evidence type="ECO:0000313" key="11">
    <source>
        <dbReference type="EMBL" id="SVA58007.1"/>
    </source>
</evidence>
<dbReference type="GO" id="GO:0006427">
    <property type="term" value="P:histidyl-tRNA aminoacylation"/>
    <property type="evidence" value="ECO:0007669"/>
    <property type="project" value="InterPro"/>
</dbReference>
<dbReference type="InterPro" id="IPR006195">
    <property type="entry name" value="aa-tRNA-synth_II"/>
</dbReference>